<dbReference type="PANTHER" id="PTHR30349:SF64">
    <property type="entry name" value="PROPHAGE INTEGRASE INTD-RELATED"/>
    <property type="match status" value="1"/>
</dbReference>
<dbReference type="PROSITE" id="PS51900">
    <property type="entry name" value="CB"/>
    <property type="match status" value="1"/>
</dbReference>
<evidence type="ECO:0000256" key="3">
    <source>
        <dbReference type="ARBA" id="ARBA00023125"/>
    </source>
</evidence>
<evidence type="ECO:0000259" key="7">
    <source>
        <dbReference type="PROSITE" id="PS51900"/>
    </source>
</evidence>
<keyword evidence="4" id="KW-0233">DNA recombination</keyword>
<dbReference type="PANTHER" id="PTHR30349">
    <property type="entry name" value="PHAGE INTEGRASE-RELATED"/>
    <property type="match status" value="1"/>
</dbReference>
<feature type="domain" description="Tyr recombinase" evidence="6">
    <location>
        <begin position="159"/>
        <end position="346"/>
    </location>
</feature>
<dbReference type="GO" id="GO:0006310">
    <property type="term" value="P:DNA recombination"/>
    <property type="evidence" value="ECO:0007669"/>
    <property type="project" value="UniProtKB-KW"/>
</dbReference>
<evidence type="ECO:0000256" key="2">
    <source>
        <dbReference type="ARBA" id="ARBA00022908"/>
    </source>
</evidence>
<dbReference type="InterPro" id="IPR013762">
    <property type="entry name" value="Integrase-like_cat_sf"/>
</dbReference>
<name>A0A1W6A3T3_BACMY</name>
<dbReference type="InterPro" id="IPR010998">
    <property type="entry name" value="Integrase_recombinase_N"/>
</dbReference>
<dbReference type="InterPro" id="IPR028259">
    <property type="entry name" value="AP2-like_int_N"/>
</dbReference>
<dbReference type="Proteomes" id="UP000192932">
    <property type="component" value="Chromosome"/>
</dbReference>
<dbReference type="Pfam" id="PF14659">
    <property type="entry name" value="Phage_int_SAM_3"/>
    <property type="match status" value="1"/>
</dbReference>
<dbReference type="InterPro" id="IPR002104">
    <property type="entry name" value="Integrase_catalytic"/>
</dbReference>
<dbReference type="Pfam" id="PF14657">
    <property type="entry name" value="Arm-DNA-bind_4"/>
    <property type="match status" value="1"/>
</dbReference>
<dbReference type="InterPro" id="IPR004107">
    <property type="entry name" value="Integrase_SAM-like_N"/>
</dbReference>
<evidence type="ECO:0000256" key="4">
    <source>
        <dbReference type="ARBA" id="ARBA00023172"/>
    </source>
</evidence>
<organism evidence="8 9">
    <name type="scientific">Bacillus mycoides</name>
    <dbReference type="NCBI Taxonomy" id="1405"/>
    <lineage>
        <taxon>Bacteria</taxon>
        <taxon>Bacillati</taxon>
        <taxon>Bacillota</taxon>
        <taxon>Bacilli</taxon>
        <taxon>Bacillales</taxon>
        <taxon>Bacillaceae</taxon>
        <taxon>Bacillus</taxon>
        <taxon>Bacillus cereus group</taxon>
    </lineage>
</organism>
<keyword evidence="2" id="KW-0229">DNA integration</keyword>
<dbReference type="Pfam" id="PF00589">
    <property type="entry name" value="Phage_integrase"/>
    <property type="match status" value="1"/>
</dbReference>
<evidence type="ECO:0000256" key="5">
    <source>
        <dbReference type="PROSITE-ProRule" id="PRU01248"/>
    </source>
</evidence>
<sequence>MVIYKDEKRGTYYFVVRIRQFDGTLKQVKRRGFKTKKEAREAEAKMLVEKETNSSLTFSQVADSYFTWYSQRRKQTSIKVIKNVIYNHLLKEFNKIKIDQITAKHVMDYQNKIIGNYSADTLKKIHAVLSSIFNFAIKFHGVTNNPARIAGNFELESNKRMDYWEFDEFQKFINVVDNLLYDAFFSTLYYSGARKGELLALTWEDVDCIEKTIRINKTEYNRQVTKPKTKASNRIILLPTLVIDLLKKLKEHATLTAPVKKDYVVFGEFYNSIATTTLDERYNKYIAVAGVKRILLHEFRHSHASYLINKGVSPLVVAQRLGHSDVATTLNTYSHLYPSKQAEALAFMEEDLSQRLPKRYQGI</sequence>
<dbReference type="RefSeq" id="WP_085309205.1">
    <property type="nucleotide sequence ID" value="NZ_CP020743.1"/>
</dbReference>
<gene>
    <name evidence="8" type="ORF">B7492_04225</name>
</gene>
<reference evidence="8 9" key="1">
    <citation type="submission" date="2017-04" db="EMBL/GenBank/DDBJ databases">
        <title>The Characteristic of a Fine Plant Growth-Promoting Rhizobacteria Bacillus mycoides Gnyt1 and its Whole Genome Sequencing Analysis.</title>
        <authorList>
            <person name="Li J.H."/>
            <person name="Yao T."/>
        </authorList>
    </citation>
    <scope>NUCLEOTIDE SEQUENCE [LARGE SCALE GENOMIC DNA]</scope>
    <source>
        <strain evidence="8 9">Gnyt1</strain>
    </source>
</reference>
<dbReference type="InterPro" id="IPR011010">
    <property type="entry name" value="DNA_brk_join_enz"/>
</dbReference>
<protein>
    <submittedName>
        <fullName evidence="8">Site-specific integrase</fullName>
    </submittedName>
</protein>
<keyword evidence="3 5" id="KW-0238">DNA-binding</keyword>
<evidence type="ECO:0000259" key="6">
    <source>
        <dbReference type="PROSITE" id="PS51898"/>
    </source>
</evidence>
<dbReference type="GO" id="GO:0003677">
    <property type="term" value="F:DNA binding"/>
    <property type="evidence" value="ECO:0007669"/>
    <property type="project" value="UniProtKB-UniRule"/>
</dbReference>
<proteinExistence type="inferred from homology"/>
<feature type="domain" description="Core-binding (CB)" evidence="7">
    <location>
        <begin position="56"/>
        <end position="137"/>
    </location>
</feature>
<dbReference type="AlphaFoldDB" id="A0A1W6A3T3"/>
<dbReference type="PROSITE" id="PS51898">
    <property type="entry name" value="TYR_RECOMBINASE"/>
    <property type="match status" value="1"/>
</dbReference>
<dbReference type="SUPFAM" id="SSF56349">
    <property type="entry name" value="DNA breaking-rejoining enzymes"/>
    <property type="match status" value="1"/>
</dbReference>
<accession>A0A1W6A3T3</accession>
<evidence type="ECO:0000313" key="9">
    <source>
        <dbReference type="Proteomes" id="UP000192932"/>
    </source>
</evidence>
<evidence type="ECO:0000313" key="8">
    <source>
        <dbReference type="EMBL" id="ARJ20485.1"/>
    </source>
</evidence>
<dbReference type="EMBL" id="CP020743">
    <property type="protein sequence ID" value="ARJ20485.1"/>
    <property type="molecule type" value="Genomic_DNA"/>
</dbReference>
<dbReference type="Gene3D" id="1.10.150.130">
    <property type="match status" value="1"/>
</dbReference>
<dbReference type="GO" id="GO:0015074">
    <property type="term" value="P:DNA integration"/>
    <property type="evidence" value="ECO:0007669"/>
    <property type="project" value="UniProtKB-KW"/>
</dbReference>
<dbReference type="InterPro" id="IPR050090">
    <property type="entry name" value="Tyrosine_recombinase_XerCD"/>
</dbReference>
<dbReference type="Gene3D" id="1.10.443.10">
    <property type="entry name" value="Intergrase catalytic core"/>
    <property type="match status" value="1"/>
</dbReference>
<dbReference type="InterPro" id="IPR044068">
    <property type="entry name" value="CB"/>
</dbReference>
<evidence type="ECO:0000256" key="1">
    <source>
        <dbReference type="ARBA" id="ARBA00008857"/>
    </source>
</evidence>
<comment type="similarity">
    <text evidence="1">Belongs to the 'phage' integrase family.</text>
</comment>
<dbReference type="CDD" id="cd01189">
    <property type="entry name" value="INT_ICEBs1_C_like"/>
    <property type="match status" value="1"/>
</dbReference>